<dbReference type="PROSITE" id="PS50943">
    <property type="entry name" value="HTH_CROC1"/>
    <property type="match status" value="1"/>
</dbReference>
<evidence type="ECO:0000259" key="2">
    <source>
        <dbReference type="PROSITE" id="PS50943"/>
    </source>
</evidence>
<dbReference type="EMBL" id="QGKR01000070">
    <property type="protein sequence ID" value="PWR13400.1"/>
    <property type="molecule type" value="Genomic_DNA"/>
</dbReference>
<feature type="domain" description="HTH cro/C1-type" evidence="2">
    <location>
        <begin position="118"/>
        <end position="171"/>
    </location>
</feature>
<proteinExistence type="predicted"/>
<dbReference type="AlphaFoldDB" id="A0A317DGU3"/>
<dbReference type="Pfam" id="PF13560">
    <property type="entry name" value="HTH_31"/>
    <property type="match status" value="1"/>
</dbReference>
<evidence type="ECO:0000256" key="1">
    <source>
        <dbReference type="SAM" id="MobiDB-lite"/>
    </source>
</evidence>
<dbReference type="CDD" id="cd00093">
    <property type="entry name" value="HTH_XRE"/>
    <property type="match status" value="1"/>
</dbReference>
<feature type="region of interest" description="Disordered" evidence="1">
    <location>
        <begin position="1"/>
        <end position="23"/>
    </location>
</feature>
<comment type="caution">
    <text evidence="3">The sequence shown here is derived from an EMBL/GenBank/DDBJ whole genome shotgun (WGS) entry which is preliminary data.</text>
</comment>
<dbReference type="SMART" id="SM00530">
    <property type="entry name" value="HTH_XRE"/>
    <property type="match status" value="1"/>
</dbReference>
<dbReference type="InterPro" id="IPR010982">
    <property type="entry name" value="Lambda_DNA-bd_dom_sf"/>
</dbReference>
<evidence type="ECO:0000313" key="3">
    <source>
        <dbReference type="EMBL" id="PWR13400.1"/>
    </source>
</evidence>
<accession>A0A317DGU3</accession>
<reference evidence="3 4" key="1">
    <citation type="submission" date="2018-05" db="EMBL/GenBank/DDBJ databases">
        <title>Micromonospora atacamensis sp. nov., a novel actinobacteria isolated from high altitude Atacama Desert soil.</title>
        <authorList>
            <person name="Carro L."/>
            <person name="Golinska P."/>
            <person name="Klenk H.-P."/>
            <person name="Goodfellow M."/>
        </authorList>
    </citation>
    <scope>NUCLEOTIDE SEQUENCE [LARGE SCALE GENOMIC DNA]</scope>
    <source>
        <strain evidence="3 4">5R2A7</strain>
    </source>
</reference>
<dbReference type="GO" id="GO:0003677">
    <property type="term" value="F:DNA binding"/>
    <property type="evidence" value="ECO:0007669"/>
    <property type="project" value="InterPro"/>
</dbReference>
<dbReference type="InterPro" id="IPR043917">
    <property type="entry name" value="DUF5753"/>
</dbReference>
<organism evidence="3 4">
    <name type="scientific">Micromonospora acroterricola</name>
    <dbReference type="NCBI Taxonomy" id="2202421"/>
    <lineage>
        <taxon>Bacteria</taxon>
        <taxon>Bacillati</taxon>
        <taxon>Actinomycetota</taxon>
        <taxon>Actinomycetes</taxon>
        <taxon>Micromonosporales</taxon>
        <taxon>Micromonosporaceae</taxon>
        <taxon>Micromonospora</taxon>
    </lineage>
</organism>
<sequence>MPASGADQRQSASCHRAGPSSRVPVRLACAPGSRDPEAGTLRVRVLIAGYSVASTPSRRVPTHAPSCRHSFARRYRNTPGASRHTVAISLPSVATTASRRKGSRVSRIPTLTFLHEQLRRARQARGLSQEELGKLVNYSSSYVSAVETGQSPVKPDYVGRIDSTLDTGGLFVGMLELIRFHAAPDWFRPWDENERDAAALRWYDPTVIPGLLQTEGYARAMLGVGGELTAEEVETRVVARLARQSPLTAEPRPHLVAVLEEQTLRRQLGDREIMREQLQHLLAVGTAPNVQVRVVPADTPWHVGLNGPFILARLNNGAELAHLDNQLRGQTVDSPNDVAALERRWETVTGEALPCRQSARLIEEVVQTWT</sequence>
<evidence type="ECO:0000313" key="4">
    <source>
        <dbReference type="Proteomes" id="UP000245410"/>
    </source>
</evidence>
<gene>
    <name evidence="3" type="ORF">DKT68_01090</name>
</gene>
<dbReference type="Proteomes" id="UP000245410">
    <property type="component" value="Unassembled WGS sequence"/>
</dbReference>
<keyword evidence="4" id="KW-1185">Reference proteome</keyword>
<dbReference type="SUPFAM" id="SSF47413">
    <property type="entry name" value="lambda repressor-like DNA-binding domains"/>
    <property type="match status" value="1"/>
</dbReference>
<protein>
    <recommendedName>
        <fullName evidence="2">HTH cro/C1-type domain-containing protein</fullName>
    </recommendedName>
</protein>
<dbReference type="InterPro" id="IPR001387">
    <property type="entry name" value="Cro/C1-type_HTH"/>
</dbReference>
<dbReference type="Gene3D" id="1.10.260.40">
    <property type="entry name" value="lambda repressor-like DNA-binding domains"/>
    <property type="match status" value="1"/>
</dbReference>
<dbReference type="Pfam" id="PF19054">
    <property type="entry name" value="DUF5753"/>
    <property type="match status" value="1"/>
</dbReference>
<name>A0A317DGU3_9ACTN</name>